<protein>
    <submittedName>
        <fullName evidence="2">Uncharacterized protein</fullName>
    </submittedName>
</protein>
<dbReference type="AlphaFoldDB" id="A0A4Y2QB49"/>
<comment type="caution">
    <text evidence="2">The sequence shown here is derived from an EMBL/GenBank/DDBJ whole genome shotgun (WGS) entry which is preliminary data.</text>
</comment>
<dbReference type="Proteomes" id="UP000499080">
    <property type="component" value="Unassembled WGS sequence"/>
</dbReference>
<organism evidence="2 3">
    <name type="scientific">Araneus ventricosus</name>
    <name type="common">Orbweaver spider</name>
    <name type="synonym">Epeira ventricosa</name>
    <dbReference type="NCBI Taxonomy" id="182803"/>
    <lineage>
        <taxon>Eukaryota</taxon>
        <taxon>Metazoa</taxon>
        <taxon>Ecdysozoa</taxon>
        <taxon>Arthropoda</taxon>
        <taxon>Chelicerata</taxon>
        <taxon>Arachnida</taxon>
        <taxon>Araneae</taxon>
        <taxon>Araneomorphae</taxon>
        <taxon>Entelegynae</taxon>
        <taxon>Araneoidea</taxon>
        <taxon>Araneidae</taxon>
        <taxon>Araneus</taxon>
    </lineage>
</organism>
<feature type="non-terminal residue" evidence="2">
    <location>
        <position position="108"/>
    </location>
</feature>
<feature type="region of interest" description="Disordered" evidence="1">
    <location>
        <begin position="1"/>
        <end position="36"/>
    </location>
</feature>
<evidence type="ECO:0000313" key="2">
    <source>
        <dbReference type="EMBL" id="GBN60714.1"/>
    </source>
</evidence>
<sequence>MAATKGNSDMALNSDSLVGKMQKEKKGKNRKKEVLGSATFGSAEDFVDSKRQVDPTSVQAVSSGSTVLAKVPIGPGRATVPFKFGQSNPFALPKVVLIPITAQPTQKG</sequence>
<dbReference type="EMBL" id="BGPR01013452">
    <property type="protein sequence ID" value="GBN60714.1"/>
    <property type="molecule type" value="Genomic_DNA"/>
</dbReference>
<keyword evidence="3" id="KW-1185">Reference proteome</keyword>
<evidence type="ECO:0000313" key="3">
    <source>
        <dbReference type="Proteomes" id="UP000499080"/>
    </source>
</evidence>
<name>A0A4Y2QB49_ARAVE</name>
<gene>
    <name evidence="2" type="ORF">AVEN_116754_1</name>
</gene>
<reference evidence="2 3" key="1">
    <citation type="journal article" date="2019" name="Sci. Rep.">
        <title>Orb-weaving spider Araneus ventricosus genome elucidates the spidroin gene catalogue.</title>
        <authorList>
            <person name="Kono N."/>
            <person name="Nakamura H."/>
            <person name="Ohtoshi R."/>
            <person name="Moran D.A.P."/>
            <person name="Shinohara A."/>
            <person name="Yoshida Y."/>
            <person name="Fujiwara M."/>
            <person name="Mori M."/>
            <person name="Tomita M."/>
            <person name="Arakawa K."/>
        </authorList>
    </citation>
    <scope>NUCLEOTIDE SEQUENCE [LARGE SCALE GENOMIC DNA]</scope>
</reference>
<accession>A0A4Y2QB49</accession>
<evidence type="ECO:0000256" key="1">
    <source>
        <dbReference type="SAM" id="MobiDB-lite"/>
    </source>
</evidence>
<proteinExistence type="predicted"/>
<feature type="compositionally biased region" description="Polar residues" evidence="1">
    <location>
        <begin position="1"/>
        <end position="16"/>
    </location>
</feature>